<keyword evidence="2" id="KW-1185">Reference proteome</keyword>
<comment type="caution">
    <text evidence="1">The sequence shown here is derived from an EMBL/GenBank/DDBJ whole genome shotgun (WGS) entry which is preliminary data.</text>
</comment>
<evidence type="ECO:0000313" key="1">
    <source>
        <dbReference type="EMBL" id="MBP2356704.1"/>
    </source>
</evidence>
<proteinExistence type="predicted"/>
<organism evidence="1 2">
    <name type="scientific">Kribbella aluminosa</name>
    <dbReference type="NCBI Taxonomy" id="416017"/>
    <lineage>
        <taxon>Bacteria</taxon>
        <taxon>Bacillati</taxon>
        <taxon>Actinomycetota</taxon>
        <taxon>Actinomycetes</taxon>
        <taxon>Propionibacteriales</taxon>
        <taxon>Kribbellaceae</taxon>
        <taxon>Kribbella</taxon>
    </lineage>
</organism>
<accession>A0ABS4UYK1</accession>
<dbReference type="EMBL" id="JAGINT010000002">
    <property type="protein sequence ID" value="MBP2356704.1"/>
    <property type="molecule type" value="Genomic_DNA"/>
</dbReference>
<sequence>MPLDEDLVTAARVVLAAEEVVETDFVQARGRLVRGDVTADLQALAVGLAHHHRGVPPDEGPDPALDVLVAGEPRLALGRDRVDVVGAPQCGHPDLSLPGPLDQLEHQEARSRLAPFVQDGVERFDPFTRFVGVDVGELGGHPLGDDGWWFVSGSHGVLPFSLVVFTAILSPVRNAFYFAFPSGPIPAGRA</sequence>
<name>A0ABS4UYK1_9ACTN</name>
<evidence type="ECO:0000313" key="2">
    <source>
        <dbReference type="Proteomes" id="UP000755585"/>
    </source>
</evidence>
<protein>
    <submittedName>
        <fullName evidence="1">Uncharacterized protein</fullName>
    </submittedName>
</protein>
<reference evidence="1 2" key="1">
    <citation type="submission" date="2021-03" db="EMBL/GenBank/DDBJ databases">
        <title>Sequencing the genomes of 1000 actinobacteria strains.</title>
        <authorList>
            <person name="Klenk H.-P."/>
        </authorList>
    </citation>
    <scope>NUCLEOTIDE SEQUENCE [LARGE SCALE GENOMIC DNA]</scope>
    <source>
        <strain evidence="1 2">DSM 18824</strain>
    </source>
</reference>
<gene>
    <name evidence="1" type="ORF">JOF29_007814</name>
</gene>
<dbReference type="Proteomes" id="UP000755585">
    <property type="component" value="Unassembled WGS sequence"/>
</dbReference>